<proteinExistence type="predicted"/>
<reference evidence="1 2" key="5">
    <citation type="journal article" date="1997" name="Virology">
        <title>Analysis of 74 kb of DNA located at the right end of the 330-kb chlorella virus PBCV-1 genome.</title>
        <authorList>
            <person name="Li Y."/>
            <person name="Lu Z."/>
            <person name="Sun L."/>
            <person name="Ropp S."/>
            <person name="Kutish G.F."/>
            <person name="Rock D.L."/>
            <person name="Van Etten J.L."/>
        </authorList>
    </citation>
    <scope>NUCLEOTIDE SEQUENCE [LARGE SCALE GENOMIC DNA]</scope>
</reference>
<sequence length="135" mass="15384">MFFNILEQYSFLIARSMSVCVGMYFSSTRSVRGNEVIKMYTVAPREYTSADFPTLYFVLHIMLEYISGALYRSVPLTVDGLISFSNFEPPQSASTHFEISWFNKMFSGLMSRCTIFLSCACFRALAIAFINSFTS</sequence>
<dbReference type="EMBL" id="JF411744">
    <property type="protein sequence ID" value="AAC96658.1"/>
    <property type="molecule type" value="Genomic_DNA"/>
</dbReference>
<dbReference type="GeneID" id="918469"/>
<dbReference type="Proteomes" id="UP000000862">
    <property type="component" value="Segment"/>
</dbReference>
<keyword evidence="2" id="KW-1185">Reference proteome</keyword>
<name>Q84606_PBCV1</name>
<evidence type="ECO:0000313" key="1">
    <source>
        <dbReference type="EMBL" id="AAC96658.1"/>
    </source>
</evidence>
<dbReference type="RefSeq" id="NP_048644.1">
    <property type="nucleotide sequence ID" value="NC_000852.5"/>
</dbReference>
<reference evidence="1 2" key="6">
    <citation type="journal article" date="1999" name="Virology">
        <title>Chlorella virus PBCV-1 encodes a functional homospermidine synthase.</title>
        <authorList>
            <person name="Kaiser A."/>
            <person name="Vollmert M."/>
            <person name="Tholl D."/>
            <person name="Graves M.V."/>
            <person name="Gurnon J.R."/>
            <person name="Xing W."/>
            <person name="Lisec A.D."/>
            <person name="Nickerson K.W."/>
            <person name="Van Etten J.L."/>
        </authorList>
    </citation>
    <scope>NUCLEOTIDE SEQUENCE [LARGE SCALE GENOMIC DNA]</scope>
</reference>
<reference evidence="1 2" key="1">
    <citation type="journal article" date="1995" name="Virology">
        <title>Analysis of 45 kb of DNA located at the left end of the chlorella virus PBCV-1 genome.</title>
        <authorList>
            <person name="Lu Z."/>
            <person name="Li Y."/>
            <person name="Zhang Y."/>
            <person name="Kutish G.F."/>
            <person name="Rock D.L."/>
            <person name="Van Etten J.L."/>
        </authorList>
    </citation>
    <scope>NUCLEOTIDE SEQUENCE [LARGE SCALE GENOMIC DNA]</scope>
</reference>
<accession>Q84606</accession>
<protein>
    <submittedName>
        <fullName evidence="1">Uncharacterized protein</fullName>
    </submittedName>
</protein>
<reference evidence="1 2" key="4">
    <citation type="journal article" date="1996" name="Virology">
        <title>Analysis of 76 kb of the chlorella virus PBCV-1 330-kb genome: map positions 182 to 258.</title>
        <authorList>
            <person name="Kutish G.F."/>
            <person name="Li Y."/>
            <person name="Lu Z."/>
            <person name="Furuta M."/>
            <person name="Rock D.L."/>
            <person name="Van Etten J.L."/>
        </authorList>
    </citation>
    <scope>NUCLEOTIDE SEQUENCE [LARGE SCALE GENOMIC DNA]</scope>
</reference>
<dbReference type="PIR" id="T17787">
    <property type="entry name" value="T17787"/>
</dbReference>
<reference evidence="1 2" key="3">
    <citation type="journal article" date="1996" name="Virology">
        <title>Analysis of 94 kb of the chlorella virus PBCV-1 330-kb genome: map positions 88 to 182.</title>
        <authorList>
            <person name="Lu Z."/>
            <person name="Li Y."/>
            <person name="Que Q."/>
            <person name="Kutish G.F."/>
            <person name="Rock D.L."/>
            <person name="Van Etten J.L."/>
        </authorList>
    </citation>
    <scope>NUCLEOTIDE SEQUENCE [LARGE SCALE GENOMIC DNA]</scope>
</reference>
<organismHost>
    <name type="scientific">Chlorella</name>
    <dbReference type="NCBI Taxonomy" id="3071"/>
</organismHost>
<organism evidence="1 2">
    <name type="scientific">Paramecium bursaria Chlorella virus 1</name>
    <name type="common">PBCV-1</name>
    <dbReference type="NCBI Taxonomy" id="10506"/>
    <lineage>
        <taxon>Viruses</taxon>
        <taxon>Varidnaviria</taxon>
        <taxon>Bamfordvirae</taxon>
        <taxon>Nucleocytoviricota</taxon>
        <taxon>Megaviricetes</taxon>
        <taxon>Algavirales</taxon>
        <taxon>Phycodnaviridae</taxon>
        <taxon>Chlorovirus</taxon>
        <taxon>Chlorovirus vanettense</taxon>
    </lineage>
</organism>
<reference evidence="1 2" key="8">
    <citation type="journal article" date="2010" name="J. Virol.">
        <title>Microarray analysis of Paramecium bursaria chlorella virus 1 transcription.</title>
        <authorList>
            <person name="Yanai-Balser G.M."/>
            <person name="Duncan G.A."/>
            <person name="Eudy J.D."/>
            <person name="Wang D."/>
            <person name="Li X."/>
            <person name="Agarkova I.V."/>
            <person name="Dunigan D.D."/>
            <person name="Van Etten J.L."/>
        </authorList>
    </citation>
    <scope>NUCLEOTIDE SEQUENCE [LARGE SCALE GENOMIC DNA]</scope>
</reference>
<reference evidence="1 2" key="2">
    <citation type="journal article" date="1995" name="Virology">
        <title>Analysis of 43 kb of the Chlorella virus PBCV-1 330-kb genome: map positions 45 to 88.</title>
        <authorList>
            <person name="Li Y."/>
            <person name="Lu Z."/>
            <person name="Burbank D.E."/>
            <person name="Kutish G.F."/>
            <person name="Rock D.L."/>
            <person name="Van Etten J.L."/>
        </authorList>
    </citation>
    <scope>NUCLEOTIDE SEQUENCE [LARGE SCALE GENOMIC DNA]</scope>
</reference>
<gene>
    <name evidence="1" type="primary">a290R</name>
</gene>
<dbReference type="KEGG" id="vg:918469"/>
<evidence type="ECO:0000313" key="2">
    <source>
        <dbReference type="Proteomes" id="UP000000862"/>
    </source>
</evidence>
<reference evidence="1 2" key="7">
    <citation type="journal article" date="2000" name="Virology">
        <title>Characterization of a beta-1,3-glucanase encoded by chlorella virus PBCV-1.</title>
        <authorList>
            <person name="Sun L."/>
            <person name="Gurnon J.R."/>
            <person name="Adams B.J."/>
            <person name="Graves M.V."/>
            <person name="Van Etten J.L."/>
        </authorList>
    </citation>
    <scope>NUCLEOTIDE SEQUENCE [LARGE SCALE GENOMIC DNA]</scope>
</reference>